<accession>A0AAV7KIU8</accession>
<dbReference type="EMBL" id="JAKMXF010000022">
    <property type="protein sequence ID" value="KAI6661066.1"/>
    <property type="molecule type" value="Genomic_DNA"/>
</dbReference>
<dbReference type="AlphaFoldDB" id="A0AAV7KIU8"/>
<sequence length="300" mass="33915">MNINVSNCLLLLLLLLLISCVSIVPVQSRYFTTSYGQVGIAYLSDKKFEGSFISDKGIEITYFTEWDHDYEHTSLTSSTKVTIISSYYVDYPYRLVRAQNTWILHDLSSGYSLEASFLSRLTEAQLFKVNRKKLHQASTIFVSSAKSRAMTSGNPTVDWSTILAQEEVQLLPALSFGLVELGYTGTHYPILQKLFQFSAKIYPHLSQPVEPVFTSNNVATLSQFSFCNSDSECKDSKTPDEDESCLGMCGPDCKCWCWVCGDCCIHQGCYEHDQCCRGNILSYNCWFPFNFSCNSYSKQC</sequence>
<evidence type="ECO:0000313" key="2">
    <source>
        <dbReference type="EMBL" id="KAI6661066.1"/>
    </source>
</evidence>
<proteinExistence type="predicted"/>
<feature type="signal peptide" evidence="1">
    <location>
        <begin position="1"/>
        <end position="23"/>
    </location>
</feature>
<reference evidence="2 3" key="1">
    <citation type="journal article" date="2023" name="BMC Biol.">
        <title>The compact genome of the sponge Oopsacas minuta (Hexactinellida) is lacking key metazoan core genes.</title>
        <authorList>
            <person name="Santini S."/>
            <person name="Schenkelaars Q."/>
            <person name="Jourda C."/>
            <person name="Duchesne M."/>
            <person name="Belahbib H."/>
            <person name="Rocher C."/>
            <person name="Selva M."/>
            <person name="Riesgo A."/>
            <person name="Vervoort M."/>
            <person name="Leys S.P."/>
            <person name="Kodjabachian L."/>
            <person name="Le Bivic A."/>
            <person name="Borchiellini C."/>
            <person name="Claverie J.M."/>
            <person name="Renard E."/>
        </authorList>
    </citation>
    <scope>NUCLEOTIDE SEQUENCE [LARGE SCALE GENOMIC DNA]</scope>
    <source>
        <strain evidence="2">SPO-2</strain>
    </source>
</reference>
<gene>
    <name evidence="2" type="ORF">LOD99_13788</name>
</gene>
<feature type="chain" id="PRO_5043350191" evidence="1">
    <location>
        <begin position="24"/>
        <end position="300"/>
    </location>
</feature>
<keyword evidence="1" id="KW-0732">Signal</keyword>
<keyword evidence="3" id="KW-1185">Reference proteome</keyword>
<evidence type="ECO:0000256" key="1">
    <source>
        <dbReference type="SAM" id="SignalP"/>
    </source>
</evidence>
<organism evidence="2 3">
    <name type="scientific">Oopsacas minuta</name>
    <dbReference type="NCBI Taxonomy" id="111878"/>
    <lineage>
        <taxon>Eukaryota</taxon>
        <taxon>Metazoa</taxon>
        <taxon>Porifera</taxon>
        <taxon>Hexactinellida</taxon>
        <taxon>Hexasterophora</taxon>
        <taxon>Lyssacinosida</taxon>
        <taxon>Leucopsacidae</taxon>
        <taxon>Oopsacas</taxon>
    </lineage>
</organism>
<dbReference type="Proteomes" id="UP001165289">
    <property type="component" value="Unassembled WGS sequence"/>
</dbReference>
<comment type="caution">
    <text evidence="2">The sequence shown here is derived from an EMBL/GenBank/DDBJ whole genome shotgun (WGS) entry which is preliminary data.</text>
</comment>
<evidence type="ECO:0000313" key="3">
    <source>
        <dbReference type="Proteomes" id="UP001165289"/>
    </source>
</evidence>
<name>A0AAV7KIU8_9METZ</name>
<protein>
    <submittedName>
        <fullName evidence="2">Uncharacterized protein</fullName>
    </submittedName>
</protein>